<evidence type="ECO:0000313" key="3">
    <source>
        <dbReference type="Proteomes" id="UP000248326"/>
    </source>
</evidence>
<dbReference type="Proteomes" id="UP000248326">
    <property type="component" value="Unassembled WGS sequence"/>
</dbReference>
<evidence type="ECO:0000313" key="2">
    <source>
        <dbReference type="EMBL" id="PYE50983.1"/>
    </source>
</evidence>
<protein>
    <submittedName>
        <fullName evidence="2">Uncharacterized protein</fullName>
    </submittedName>
</protein>
<reference evidence="2 3" key="1">
    <citation type="submission" date="2018-06" db="EMBL/GenBank/DDBJ databases">
        <title>Genomic Encyclopedia of Type Strains, Phase IV (KMG-IV): sequencing the most valuable type-strain genomes for metagenomic binning, comparative biology and taxonomic classification.</title>
        <authorList>
            <person name="Goeker M."/>
        </authorList>
    </citation>
    <scope>NUCLEOTIDE SEQUENCE [LARGE SCALE GENOMIC DNA]</scope>
    <source>
        <strain evidence="2 3">DSM 18048</strain>
    </source>
</reference>
<keyword evidence="1" id="KW-0732">Signal</keyword>
<keyword evidence="3" id="KW-1185">Reference proteome</keyword>
<accession>A0A318S591</accession>
<feature type="signal peptide" evidence="1">
    <location>
        <begin position="1"/>
        <end position="19"/>
    </location>
</feature>
<gene>
    <name evidence="2" type="ORF">DES52_11650</name>
</gene>
<evidence type="ECO:0000256" key="1">
    <source>
        <dbReference type="SAM" id="SignalP"/>
    </source>
</evidence>
<comment type="caution">
    <text evidence="2">The sequence shown here is derived from an EMBL/GenBank/DDBJ whole genome shotgun (WGS) entry which is preliminary data.</text>
</comment>
<dbReference type="AlphaFoldDB" id="A0A318S591"/>
<organism evidence="2 3">
    <name type="scientific">Deinococcus yavapaiensis KR-236</name>
    <dbReference type="NCBI Taxonomy" id="694435"/>
    <lineage>
        <taxon>Bacteria</taxon>
        <taxon>Thermotogati</taxon>
        <taxon>Deinococcota</taxon>
        <taxon>Deinococci</taxon>
        <taxon>Deinococcales</taxon>
        <taxon>Deinococcaceae</taxon>
        <taxon>Deinococcus</taxon>
    </lineage>
</organism>
<sequence length="150" mass="15724">MKGSTLAITFVAVTTTALAAPPTVTSATETQTFELISPCTGELITGTTTVERETRLVEDANGGFHFHVNAFFTGTYTGSAGTTFTDMVRSRLSVNVPASGGLIVTDLGTGHIMGSDGTKILDRGRFTLVIGPDGNVRVERLNVGPICQKD</sequence>
<name>A0A318S591_9DEIO</name>
<feature type="chain" id="PRO_5016319754" evidence="1">
    <location>
        <begin position="20"/>
        <end position="150"/>
    </location>
</feature>
<proteinExistence type="predicted"/>
<dbReference type="EMBL" id="QJSX01000016">
    <property type="protein sequence ID" value="PYE50983.1"/>
    <property type="molecule type" value="Genomic_DNA"/>
</dbReference>